<organism evidence="1 2">
    <name type="scientific">Rhodobacter viridis</name>
    <dbReference type="NCBI Taxonomy" id="1054202"/>
    <lineage>
        <taxon>Bacteria</taxon>
        <taxon>Pseudomonadati</taxon>
        <taxon>Pseudomonadota</taxon>
        <taxon>Alphaproteobacteria</taxon>
        <taxon>Rhodobacterales</taxon>
        <taxon>Rhodobacter group</taxon>
        <taxon>Rhodobacter</taxon>
    </lineage>
</organism>
<dbReference type="Proteomes" id="UP000247727">
    <property type="component" value="Unassembled WGS sequence"/>
</dbReference>
<dbReference type="RefSeq" id="WP_110804153.1">
    <property type="nucleotide sequence ID" value="NZ_QJTK01000001.1"/>
</dbReference>
<evidence type="ECO:0000313" key="1">
    <source>
        <dbReference type="EMBL" id="PYF13154.1"/>
    </source>
</evidence>
<name>A0A318U836_9RHOB</name>
<dbReference type="AlphaFoldDB" id="A0A318U836"/>
<evidence type="ECO:0000313" key="2">
    <source>
        <dbReference type="Proteomes" id="UP000247727"/>
    </source>
</evidence>
<proteinExistence type="predicted"/>
<protein>
    <submittedName>
        <fullName evidence="1">Uncharacterized protein</fullName>
    </submittedName>
</protein>
<reference evidence="1 2" key="1">
    <citation type="submission" date="2018-06" db="EMBL/GenBank/DDBJ databases">
        <title>Genomic Encyclopedia of Type Strains, Phase III (KMG-III): the genomes of soil and plant-associated and newly described type strains.</title>
        <authorList>
            <person name="Whitman W."/>
        </authorList>
    </citation>
    <scope>NUCLEOTIDE SEQUENCE [LARGE SCALE GENOMIC DNA]</scope>
    <source>
        <strain evidence="1 2">JA737</strain>
    </source>
</reference>
<dbReference type="OrthoDB" id="5141588at2"/>
<dbReference type="EMBL" id="QJTK01000001">
    <property type="protein sequence ID" value="PYF13154.1"/>
    <property type="molecule type" value="Genomic_DNA"/>
</dbReference>
<keyword evidence="2" id="KW-1185">Reference proteome</keyword>
<sequence>MIGPEAFARSLSIPSVKSKADGSMWQYHSRSDDHSKKACWLVMLDLLLNCPLLRKHVSEGKVYFGINHEMRDFQQNRKKDLDLVLCVGAASPKSSLPTFDALAEPYGIVLTPEEQAQLNELPSLRQAPVGSVLVALEAKACMTEHVKARPRLFDELNSSHLTIHGATDEAIAVGLVVVNFADSFISPGKAPDASGARPFNIHRQPGVTERVLEKVGELPRRSATGREGFDALAAVLVDCRNDGHPVSLVTAPPAPQPGDNLYYDSMILRIAQLYATRFVHH</sequence>
<comment type="caution">
    <text evidence="1">The sequence shown here is derived from an EMBL/GenBank/DDBJ whole genome shotgun (WGS) entry which is preliminary data.</text>
</comment>
<gene>
    <name evidence="1" type="ORF">C8J30_101541</name>
</gene>
<accession>A0A318U836</accession>